<gene>
    <name evidence="2" type="ORF">PM001_LOCUS18594</name>
</gene>
<accession>A0AAV1UFP3</accession>
<comment type="caution">
    <text evidence="2">The sequence shown here is derived from an EMBL/GenBank/DDBJ whole genome shotgun (WGS) entry which is preliminary data.</text>
</comment>
<feature type="compositionally biased region" description="Polar residues" evidence="1">
    <location>
        <begin position="177"/>
        <end position="189"/>
    </location>
</feature>
<evidence type="ECO:0000313" key="3">
    <source>
        <dbReference type="Proteomes" id="UP001162060"/>
    </source>
</evidence>
<dbReference type="Proteomes" id="UP001162060">
    <property type="component" value="Unassembled WGS sequence"/>
</dbReference>
<sequence length="223" mass="24340">MATRSYAGVNWLLFVRTDKDTDDVIFTALVSRGKNVVAERTVDATALMEHGEEIGLEMDTVEVKALLLKTLEKRYNVDLRVEIATESETVKDVRLVLTYKFSPTISRKGVFRLPVVAADAPVSLVALLTSIHAKPPYPKHFEDEESENVEKECLLSASKHSGLSAGNNAAHNRESDGTTTALQNTSSSDAEPAPMKPGLLKKRLVPAGTTRRKGPRGAKLAKK</sequence>
<dbReference type="AlphaFoldDB" id="A0AAV1UFP3"/>
<organism evidence="2 3">
    <name type="scientific">Peronospora matthiolae</name>
    <dbReference type="NCBI Taxonomy" id="2874970"/>
    <lineage>
        <taxon>Eukaryota</taxon>
        <taxon>Sar</taxon>
        <taxon>Stramenopiles</taxon>
        <taxon>Oomycota</taxon>
        <taxon>Peronosporomycetes</taxon>
        <taxon>Peronosporales</taxon>
        <taxon>Peronosporaceae</taxon>
        <taxon>Peronospora</taxon>
    </lineage>
</organism>
<reference evidence="2" key="1">
    <citation type="submission" date="2024-01" db="EMBL/GenBank/DDBJ databases">
        <authorList>
            <person name="Webb A."/>
        </authorList>
    </citation>
    <scope>NUCLEOTIDE SEQUENCE</scope>
    <source>
        <strain evidence="2">Pm1</strain>
    </source>
</reference>
<evidence type="ECO:0000313" key="2">
    <source>
        <dbReference type="EMBL" id="CAK7933444.1"/>
    </source>
</evidence>
<protein>
    <submittedName>
        <fullName evidence="2">Uncharacterized protein</fullName>
    </submittedName>
</protein>
<feature type="compositionally biased region" description="Basic residues" evidence="1">
    <location>
        <begin position="199"/>
        <end position="223"/>
    </location>
</feature>
<feature type="region of interest" description="Disordered" evidence="1">
    <location>
        <begin position="162"/>
        <end position="223"/>
    </location>
</feature>
<dbReference type="EMBL" id="CAKLBY020000194">
    <property type="protein sequence ID" value="CAK7933444.1"/>
    <property type="molecule type" value="Genomic_DNA"/>
</dbReference>
<proteinExistence type="predicted"/>
<name>A0AAV1UFP3_9STRA</name>
<evidence type="ECO:0000256" key="1">
    <source>
        <dbReference type="SAM" id="MobiDB-lite"/>
    </source>
</evidence>